<dbReference type="AlphaFoldDB" id="A0A6J2YFI8"/>
<reference evidence="3" key="1">
    <citation type="submission" date="2025-08" db="UniProtKB">
        <authorList>
            <consortium name="RefSeq"/>
        </authorList>
    </citation>
    <scope>IDENTIFICATION</scope>
    <source>
        <tissue evidence="3">Gonads</tissue>
    </source>
</reference>
<dbReference type="KEGG" id="soy:115886993"/>
<evidence type="ECO:0000313" key="3">
    <source>
        <dbReference type="RefSeq" id="XP_030762182.1"/>
    </source>
</evidence>
<sequence length="234" mass="26362">MNFNIFSAFCLILVVANVHSSSHLKDGVRNIVVQLLEEAFNELDLFFQEADEYIAKIENQEPEIEENIINYVISEGKLFNSYFVDLIKSFEANATADGKIVLQCIVNEKDQFESAFSDASQEIGKCIAAEFSKVTSQIRAVLKEFSGFKDGFRADVDSLEKCSGEDVFCLIRFGASVLDTVRNISPAIHNDIENLFDLFIVISEDVRKCAGNAFFGIRDNTQEIFNETVVCFRQ</sequence>
<dbReference type="RefSeq" id="XP_030762182.1">
    <property type="nucleotide sequence ID" value="XM_030906322.1"/>
</dbReference>
<organism evidence="2 3">
    <name type="scientific">Sitophilus oryzae</name>
    <name type="common">Rice weevil</name>
    <name type="synonym">Curculio oryzae</name>
    <dbReference type="NCBI Taxonomy" id="7048"/>
    <lineage>
        <taxon>Eukaryota</taxon>
        <taxon>Metazoa</taxon>
        <taxon>Ecdysozoa</taxon>
        <taxon>Arthropoda</taxon>
        <taxon>Hexapoda</taxon>
        <taxon>Insecta</taxon>
        <taxon>Pterygota</taxon>
        <taxon>Neoptera</taxon>
        <taxon>Endopterygota</taxon>
        <taxon>Coleoptera</taxon>
        <taxon>Polyphaga</taxon>
        <taxon>Cucujiformia</taxon>
        <taxon>Curculionidae</taxon>
        <taxon>Dryophthorinae</taxon>
        <taxon>Sitophilus</taxon>
    </lineage>
</organism>
<keyword evidence="2" id="KW-1185">Reference proteome</keyword>
<accession>A0A6J2YFI8</accession>
<keyword evidence="1" id="KW-0732">Signal</keyword>
<gene>
    <name evidence="3" type="primary">LOC115886993</name>
</gene>
<evidence type="ECO:0000313" key="2">
    <source>
        <dbReference type="Proteomes" id="UP000504635"/>
    </source>
</evidence>
<dbReference type="InParanoid" id="A0A6J2YFI8"/>
<dbReference type="OrthoDB" id="6782236at2759"/>
<name>A0A6J2YFI8_SITOR</name>
<proteinExistence type="predicted"/>
<evidence type="ECO:0000256" key="1">
    <source>
        <dbReference type="SAM" id="SignalP"/>
    </source>
</evidence>
<dbReference type="GeneID" id="115886993"/>
<protein>
    <submittedName>
        <fullName evidence="3">Uncharacterized protein LOC115886993</fullName>
    </submittedName>
</protein>
<feature type="chain" id="PRO_5026945824" evidence="1">
    <location>
        <begin position="21"/>
        <end position="234"/>
    </location>
</feature>
<dbReference type="Proteomes" id="UP000504635">
    <property type="component" value="Unplaced"/>
</dbReference>
<feature type="signal peptide" evidence="1">
    <location>
        <begin position="1"/>
        <end position="20"/>
    </location>
</feature>